<dbReference type="EMBL" id="JACHZG010000001">
    <property type="protein sequence ID" value="MBB3326759.1"/>
    <property type="molecule type" value="Genomic_DNA"/>
</dbReference>
<name>A0A7W5JUZ9_9ACTN</name>
<keyword evidence="6" id="KW-0808">Transferase</keyword>
<dbReference type="PANTHER" id="PTHR43757:SF11">
    <property type="entry name" value="SARCOSINE DEHYDROGENASE"/>
    <property type="match status" value="1"/>
</dbReference>
<feature type="domain" description="GCVT N-terminal" evidence="3">
    <location>
        <begin position="446"/>
        <end position="733"/>
    </location>
</feature>
<dbReference type="InterPro" id="IPR029043">
    <property type="entry name" value="GcvT/YgfZ_C"/>
</dbReference>
<gene>
    <name evidence="6" type="ORF">FHX39_001703</name>
</gene>
<dbReference type="InterPro" id="IPR027266">
    <property type="entry name" value="TrmE/GcvT-like"/>
</dbReference>
<evidence type="ECO:0000259" key="5">
    <source>
        <dbReference type="Pfam" id="PF16350"/>
    </source>
</evidence>
<evidence type="ECO:0000256" key="1">
    <source>
        <dbReference type="ARBA" id="ARBA00008609"/>
    </source>
</evidence>
<reference evidence="6 7" key="1">
    <citation type="submission" date="2020-08" db="EMBL/GenBank/DDBJ databases">
        <title>Sequencing the genomes of 1000 actinobacteria strains.</title>
        <authorList>
            <person name="Klenk H.-P."/>
        </authorList>
    </citation>
    <scope>NUCLEOTIDE SEQUENCE [LARGE SCALE GENOMIC DNA]</scope>
    <source>
        <strain evidence="6 7">DSM 11053</strain>
    </source>
</reference>
<dbReference type="AlphaFoldDB" id="A0A7W5JUZ9"/>
<dbReference type="InterPro" id="IPR006076">
    <property type="entry name" value="FAD-dep_OxRdtase"/>
</dbReference>
<protein>
    <submittedName>
        <fullName evidence="6">Glycine cleavage system aminomethyltransferase T/glycine/D-amino acid oxidase-like deaminating enzyme</fullName>
    </submittedName>
</protein>
<dbReference type="Pfam" id="PF16350">
    <property type="entry name" value="FAO_M"/>
    <property type="match status" value="1"/>
</dbReference>
<feature type="domain" description="Aminomethyltransferase C-terminal" evidence="4">
    <location>
        <begin position="759"/>
        <end position="837"/>
    </location>
</feature>
<evidence type="ECO:0000313" key="7">
    <source>
        <dbReference type="Proteomes" id="UP000565572"/>
    </source>
</evidence>
<dbReference type="Gene3D" id="2.40.30.110">
    <property type="entry name" value="Aminomethyltransferase beta-barrel domains"/>
    <property type="match status" value="1"/>
</dbReference>
<keyword evidence="6" id="KW-0489">Methyltransferase</keyword>
<dbReference type="InterPro" id="IPR028896">
    <property type="entry name" value="GcvT/YgfZ/DmdA"/>
</dbReference>
<feature type="domain" description="FAD dependent oxidoreductase central" evidence="5">
    <location>
        <begin position="389"/>
        <end position="444"/>
    </location>
</feature>
<dbReference type="Pfam" id="PF01571">
    <property type="entry name" value="GCV_T"/>
    <property type="match status" value="1"/>
</dbReference>
<dbReference type="Gene3D" id="3.30.9.10">
    <property type="entry name" value="D-Amino Acid Oxidase, subunit A, domain 2"/>
    <property type="match status" value="1"/>
</dbReference>
<dbReference type="SUPFAM" id="SSF101790">
    <property type="entry name" value="Aminomethyltransferase beta-barrel domain"/>
    <property type="match status" value="1"/>
</dbReference>
<dbReference type="Pfam" id="PF01266">
    <property type="entry name" value="DAO"/>
    <property type="match status" value="1"/>
</dbReference>
<comment type="similarity">
    <text evidence="1">Belongs to the GcvT family.</text>
</comment>
<comment type="caution">
    <text evidence="6">The sequence shown here is derived from an EMBL/GenBank/DDBJ whole genome shotgun (WGS) entry which is preliminary data.</text>
</comment>
<dbReference type="InterPro" id="IPR032503">
    <property type="entry name" value="FAO_M"/>
</dbReference>
<dbReference type="GO" id="GO:0008168">
    <property type="term" value="F:methyltransferase activity"/>
    <property type="evidence" value="ECO:0007669"/>
    <property type="project" value="UniProtKB-KW"/>
</dbReference>
<dbReference type="RefSeq" id="WP_183337644.1">
    <property type="nucleotide sequence ID" value="NZ_JACHZG010000001.1"/>
</dbReference>
<feature type="domain" description="FAD dependent oxidoreductase" evidence="2">
    <location>
        <begin position="7"/>
        <end position="386"/>
    </location>
</feature>
<dbReference type="InterPro" id="IPR036188">
    <property type="entry name" value="FAD/NAD-bd_sf"/>
</dbReference>
<dbReference type="PANTHER" id="PTHR43757">
    <property type="entry name" value="AMINOMETHYLTRANSFERASE"/>
    <property type="match status" value="1"/>
</dbReference>
<evidence type="ECO:0000259" key="3">
    <source>
        <dbReference type="Pfam" id="PF01571"/>
    </source>
</evidence>
<evidence type="ECO:0000313" key="6">
    <source>
        <dbReference type="EMBL" id="MBB3326759.1"/>
    </source>
</evidence>
<dbReference type="Gene3D" id="3.30.1360.120">
    <property type="entry name" value="Probable tRNA modification gtpase trme, domain 1"/>
    <property type="match status" value="1"/>
</dbReference>
<evidence type="ECO:0000259" key="4">
    <source>
        <dbReference type="Pfam" id="PF08669"/>
    </source>
</evidence>
<sequence>MPRTPSVVLIGAGIVGANLADELVARGWSDITVVEQGPLAVPGGSSSHAPGLVFQTSPSRSMSQFARYTVEKLSGFVADGTPCFNPVGGLEVATTSTRLQDLHRRLGWLTSVGIDGRIVDADECGRLHPLLDTSQVLGGLHTPTDGLALAARAVQLLVARTREAGVVYRDRTEVVDVEQAGGRVTGVTVRPATGGETETIAADVVVSCAGFWGRHVGAMVGMAVPLLPLAHQYVTTSPLAELAGRNVSGPFAGPNGASAPILRHQDEDLYYREHGDRLGIGSYAHRPMPVDLADLPRYDPDAYDAHQMPSRLGFTPEDFDRPWEAAQRLLPALRGAEVADAFNGIFSFTPDGGPLVGESPDVAGFYLAEAVWVTHSAGVARAVAELLVDGRSQICLAGSDAGRFHPVQTTDAYVAETGAQSFVEVYDVIHPLAPRLSPRDLRVSPFHTRQRELGAYFLEASGWERPHWYEANAGLVKDLPGEWRAPARDAWGAQHSSPVSAVEAWKTRTAVALYDMTPLTRLEVTGPGAAALLGRLSTGKVQRKPGAVTYCLLLDEAGGIRSDVTVARLGPERFQVGANGNLDTVHLQREARRQSLDDPAAWVQVRDITGGTCCLGLWGPLAREVLGAVCDTDLTNDGTLRYFRCAELEVGGVPVTALRVSYVGELGWELYASAENGQRLWDVLWEAGRPHGMVAAGRQAFQALRLEKGYRAWGTDMTTEHTPAMAGLDFAVRPVGVGEPGFVGQGGLEKVAAEGPPDRVLRCLTVDDRRSTVLGREPVLAGGVTVGYVTSAAYGYSVGRPIAYAWLPASLDVGANVEIAYFDSLVPATVTAEPLVDPGMERVRS</sequence>
<dbReference type="Gene3D" id="3.30.70.1400">
    <property type="entry name" value="Aminomethyltransferase beta-barrel domains"/>
    <property type="match status" value="1"/>
</dbReference>
<dbReference type="GO" id="GO:0032259">
    <property type="term" value="P:methylation"/>
    <property type="evidence" value="ECO:0007669"/>
    <property type="project" value="UniProtKB-KW"/>
</dbReference>
<accession>A0A7W5JUZ9</accession>
<dbReference type="Gene3D" id="3.50.50.60">
    <property type="entry name" value="FAD/NAD(P)-binding domain"/>
    <property type="match status" value="1"/>
</dbReference>
<proteinExistence type="inferred from homology"/>
<dbReference type="InterPro" id="IPR006222">
    <property type="entry name" value="GCVT_N"/>
</dbReference>
<dbReference type="Pfam" id="PF08669">
    <property type="entry name" value="GCV_T_C"/>
    <property type="match status" value="1"/>
</dbReference>
<dbReference type="SUPFAM" id="SSF54373">
    <property type="entry name" value="FAD-linked reductases, C-terminal domain"/>
    <property type="match status" value="1"/>
</dbReference>
<keyword evidence="7" id="KW-1185">Reference proteome</keyword>
<dbReference type="InterPro" id="IPR013977">
    <property type="entry name" value="GcvT_C"/>
</dbReference>
<dbReference type="SUPFAM" id="SSF51905">
    <property type="entry name" value="FAD/NAD(P)-binding domain"/>
    <property type="match status" value="1"/>
</dbReference>
<dbReference type="Proteomes" id="UP000565572">
    <property type="component" value="Unassembled WGS sequence"/>
</dbReference>
<dbReference type="SUPFAM" id="SSF103025">
    <property type="entry name" value="Folate-binding domain"/>
    <property type="match status" value="1"/>
</dbReference>
<organism evidence="6 7">
    <name type="scientific">Microlunatus antarcticus</name>
    <dbReference type="NCBI Taxonomy" id="53388"/>
    <lineage>
        <taxon>Bacteria</taxon>
        <taxon>Bacillati</taxon>
        <taxon>Actinomycetota</taxon>
        <taxon>Actinomycetes</taxon>
        <taxon>Propionibacteriales</taxon>
        <taxon>Propionibacteriaceae</taxon>
        <taxon>Microlunatus</taxon>
    </lineage>
</organism>
<evidence type="ECO:0000259" key="2">
    <source>
        <dbReference type="Pfam" id="PF01266"/>
    </source>
</evidence>